<reference evidence="1" key="1">
    <citation type="submission" date="2020-03" db="EMBL/GenBank/DDBJ databases">
        <title>The deep terrestrial virosphere.</title>
        <authorList>
            <person name="Holmfeldt K."/>
            <person name="Nilsson E."/>
            <person name="Simone D."/>
            <person name="Lopez-Fernandez M."/>
            <person name="Wu X."/>
            <person name="de Brujin I."/>
            <person name="Lundin D."/>
            <person name="Andersson A."/>
            <person name="Bertilsson S."/>
            <person name="Dopson M."/>
        </authorList>
    </citation>
    <scope>NUCLEOTIDE SEQUENCE</scope>
    <source>
        <strain evidence="1">TM448B00871</strain>
    </source>
</reference>
<gene>
    <name evidence="1" type="ORF">TM448B00871_0004</name>
</gene>
<dbReference type="EMBL" id="MT144667">
    <property type="protein sequence ID" value="QJH96915.1"/>
    <property type="molecule type" value="Genomic_DNA"/>
</dbReference>
<evidence type="ECO:0000313" key="1">
    <source>
        <dbReference type="EMBL" id="QJH96915.1"/>
    </source>
</evidence>
<sequence>MYLTQGLKQKYLNKLKLPDVFIDEEIEQYINIINNIPFTCVTQCCAGHPGNGYLSIMINKEYVEWFEHEVIIALISYCNNVFERFEDITKDEVIARYVFYFKQKFNDKFWLTMIELLKNKSVKE</sequence>
<accession>A0A6M3XKI4</accession>
<name>A0A6M3XKI4_9ZZZZ</name>
<dbReference type="AlphaFoldDB" id="A0A6M3XKI4"/>
<protein>
    <submittedName>
        <fullName evidence="1">Uncharacterized protein</fullName>
    </submittedName>
</protein>
<proteinExistence type="predicted"/>
<organism evidence="1">
    <name type="scientific">viral metagenome</name>
    <dbReference type="NCBI Taxonomy" id="1070528"/>
    <lineage>
        <taxon>unclassified sequences</taxon>
        <taxon>metagenomes</taxon>
        <taxon>organismal metagenomes</taxon>
    </lineage>
</organism>